<dbReference type="Proteomes" id="UP000199227">
    <property type="component" value="Unassembled WGS sequence"/>
</dbReference>
<dbReference type="InterPro" id="IPR036107">
    <property type="entry name" value="CsrA_sf"/>
</dbReference>
<dbReference type="STRING" id="223786.SAMN05216234_10819"/>
<sequence>MLVLTRKVDDAIRIGNDIVITIISIDKKNVRIGIDAPEDVMILREELVRAVAEENIKASGKAELGILNSLKEKLKKKP</sequence>
<reference evidence="6 7" key="1">
    <citation type="submission" date="2016-10" db="EMBL/GenBank/DDBJ databases">
        <authorList>
            <person name="de Groot N.N."/>
        </authorList>
    </citation>
    <scope>NUCLEOTIDE SEQUENCE [LARGE SCALE GENOMIC DNA]</scope>
    <source>
        <strain evidence="6 7">EP1-55-1</strain>
    </source>
</reference>
<dbReference type="GO" id="GO:0045947">
    <property type="term" value="P:negative regulation of translational initiation"/>
    <property type="evidence" value="ECO:0007669"/>
    <property type="project" value="UniProtKB-UniRule"/>
</dbReference>
<keyword evidence="4 5" id="KW-0694">RNA-binding</keyword>
<evidence type="ECO:0000256" key="3">
    <source>
        <dbReference type="ARBA" id="ARBA00022845"/>
    </source>
</evidence>
<dbReference type="InterPro" id="IPR003751">
    <property type="entry name" value="CsrA"/>
</dbReference>
<organism evidence="6 7">
    <name type="scientific">Hydrogenimonas thermophila</name>
    <dbReference type="NCBI Taxonomy" id="223786"/>
    <lineage>
        <taxon>Bacteria</taxon>
        <taxon>Pseudomonadati</taxon>
        <taxon>Campylobacterota</taxon>
        <taxon>Epsilonproteobacteria</taxon>
        <taxon>Campylobacterales</taxon>
        <taxon>Hydrogenimonadaceae</taxon>
        <taxon>Hydrogenimonas</taxon>
    </lineage>
</organism>
<dbReference type="GO" id="GO:0006109">
    <property type="term" value="P:regulation of carbohydrate metabolic process"/>
    <property type="evidence" value="ECO:0007669"/>
    <property type="project" value="InterPro"/>
</dbReference>
<proteinExistence type="inferred from homology"/>
<keyword evidence="3 5" id="KW-0810">Translation regulation</keyword>
<name>A0A1I5N254_9BACT</name>
<gene>
    <name evidence="5" type="primary">csrA</name>
    <name evidence="6" type="ORF">SAMN05216234_10819</name>
</gene>
<dbReference type="GO" id="GO:1902208">
    <property type="term" value="P:regulation of bacterial-type flagellum assembly"/>
    <property type="evidence" value="ECO:0007669"/>
    <property type="project" value="UniProtKB-UniRule"/>
</dbReference>
<dbReference type="GO" id="GO:0048027">
    <property type="term" value="F:mRNA 5'-UTR binding"/>
    <property type="evidence" value="ECO:0007669"/>
    <property type="project" value="UniProtKB-UniRule"/>
</dbReference>
<protein>
    <recommendedName>
        <fullName evidence="5">Translational regulator CsrA</fullName>
    </recommendedName>
</protein>
<keyword evidence="2 5" id="KW-0678">Repressor</keyword>
<dbReference type="FunFam" id="2.60.40.4380:FF:000002">
    <property type="entry name" value="Translational regulator CsrA"/>
    <property type="match status" value="1"/>
</dbReference>
<evidence type="ECO:0000256" key="2">
    <source>
        <dbReference type="ARBA" id="ARBA00022491"/>
    </source>
</evidence>
<comment type="subcellular location">
    <subcellularLocation>
        <location evidence="5">Cytoplasm</location>
    </subcellularLocation>
</comment>
<keyword evidence="5" id="KW-1005">Bacterial flagellum biogenesis</keyword>
<evidence type="ECO:0000313" key="6">
    <source>
        <dbReference type="EMBL" id="SFP15833.1"/>
    </source>
</evidence>
<dbReference type="OrthoDB" id="9809061at2"/>
<dbReference type="RefSeq" id="WP_092911485.1">
    <property type="nucleotide sequence ID" value="NZ_CP136592.1"/>
</dbReference>
<evidence type="ECO:0000256" key="5">
    <source>
        <dbReference type="HAMAP-Rule" id="MF_00167"/>
    </source>
</evidence>
<dbReference type="GO" id="GO:0044781">
    <property type="term" value="P:bacterial-type flagellum organization"/>
    <property type="evidence" value="ECO:0007669"/>
    <property type="project" value="UniProtKB-KW"/>
</dbReference>
<dbReference type="PANTHER" id="PTHR34984:SF1">
    <property type="entry name" value="CARBON STORAGE REGULATOR"/>
    <property type="match status" value="1"/>
</dbReference>
<dbReference type="Pfam" id="PF02599">
    <property type="entry name" value="CsrA"/>
    <property type="match status" value="1"/>
</dbReference>
<dbReference type="AlphaFoldDB" id="A0A1I5N254"/>
<dbReference type="SUPFAM" id="SSF117130">
    <property type="entry name" value="CsrA-like"/>
    <property type="match status" value="1"/>
</dbReference>
<evidence type="ECO:0000256" key="4">
    <source>
        <dbReference type="ARBA" id="ARBA00022884"/>
    </source>
</evidence>
<comment type="function">
    <text evidence="5">A translational regulator that binds mRNA to regulate translation initiation and/or mRNA stability. Usually binds in the 5'-UTR at or near the Shine-Dalgarno sequence preventing ribosome-binding, thus repressing translation. Its main target seems to be the major flagellin gene, while its function is anatagonized by FliW.</text>
</comment>
<dbReference type="GO" id="GO:0006402">
    <property type="term" value="P:mRNA catabolic process"/>
    <property type="evidence" value="ECO:0007669"/>
    <property type="project" value="InterPro"/>
</dbReference>
<dbReference type="Gene3D" id="2.60.40.4380">
    <property type="entry name" value="Translational regulator CsrA"/>
    <property type="match status" value="1"/>
</dbReference>
<dbReference type="EMBL" id="FOXB01000008">
    <property type="protein sequence ID" value="SFP15833.1"/>
    <property type="molecule type" value="Genomic_DNA"/>
</dbReference>
<comment type="similarity">
    <text evidence="5">Belongs to the CsrA/RsmA family.</text>
</comment>
<evidence type="ECO:0000313" key="7">
    <source>
        <dbReference type="Proteomes" id="UP000199227"/>
    </source>
</evidence>
<accession>A0A1I5N254</accession>
<keyword evidence="1 5" id="KW-0963">Cytoplasm</keyword>
<keyword evidence="7" id="KW-1185">Reference proteome</keyword>
<dbReference type="HAMAP" id="MF_00167">
    <property type="entry name" value="CsrA"/>
    <property type="match status" value="1"/>
</dbReference>
<dbReference type="GO" id="GO:0005829">
    <property type="term" value="C:cytosol"/>
    <property type="evidence" value="ECO:0007669"/>
    <property type="project" value="TreeGrafter"/>
</dbReference>
<dbReference type="NCBIfam" id="TIGR00202">
    <property type="entry name" value="csrA"/>
    <property type="match status" value="1"/>
</dbReference>
<evidence type="ECO:0000256" key="1">
    <source>
        <dbReference type="ARBA" id="ARBA00022490"/>
    </source>
</evidence>
<comment type="subunit">
    <text evidence="5">Homodimer; the beta-strands of each monomer intercalate to form a hydrophobic core, while the alpha-helices form wings that extend away from the core.</text>
</comment>
<dbReference type="PANTHER" id="PTHR34984">
    <property type="entry name" value="CARBON STORAGE REGULATOR"/>
    <property type="match status" value="1"/>
</dbReference>